<keyword evidence="1" id="KW-0472">Membrane</keyword>
<dbReference type="CDD" id="cd09271">
    <property type="entry name" value="RNase_H2-C"/>
    <property type="match status" value="1"/>
</dbReference>
<dbReference type="STRING" id="656061.D5G962"/>
<dbReference type="PANTHER" id="PTHR47204">
    <property type="entry name" value="OS02G0168900 PROTEIN"/>
    <property type="match status" value="1"/>
</dbReference>
<dbReference type="GO" id="GO:0032299">
    <property type="term" value="C:ribonuclease H2 complex"/>
    <property type="evidence" value="ECO:0007669"/>
    <property type="project" value="InterPro"/>
</dbReference>
<reference evidence="2 3" key="1">
    <citation type="journal article" date="2010" name="Nature">
        <title>Perigord black truffle genome uncovers evolutionary origins and mechanisms of symbiosis.</title>
        <authorList>
            <person name="Martin F."/>
            <person name="Kohler A."/>
            <person name="Murat C."/>
            <person name="Balestrini R."/>
            <person name="Coutinho P.M."/>
            <person name="Jaillon O."/>
            <person name="Montanini B."/>
            <person name="Morin E."/>
            <person name="Noel B."/>
            <person name="Percudani R."/>
            <person name="Porcel B."/>
            <person name="Rubini A."/>
            <person name="Amicucci A."/>
            <person name="Amselem J."/>
            <person name="Anthouard V."/>
            <person name="Arcioni S."/>
            <person name="Artiguenave F."/>
            <person name="Aury J.M."/>
            <person name="Ballario P."/>
            <person name="Bolchi A."/>
            <person name="Brenna A."/>
            <person name="Brun A."/>
            <person name="Buee M."/>
            <person name="Cantarel B."/>
            <person name="Chevalier G."/>
            <person name="Couloux A."/>
            <person name="Da Silva C."/>
            <person name="Denoeud F."/>
            <person name="Duplessis S."/>
            <person name="Ghignone S."/>
            <person name="Hilselberger B."/>
            <person name="Iotti M."/>
            <person name="Marcais B."/>
            <person name="Mello A."/>
            <person name="Miranda M."/>
            <person name="Pacioni G."/>
            <person name="Quesneville H."/>
            <person name="Riccioni C."/>
            <person name="Ruotolo R."/>
            <person name="Splivallo R."/>
            <person name="Stocchi V."/>
            <person name="Tisserant E."/>
            <person name="Viscomi A.R."/>
            <person name="Zambonelli A."/>
            <person name="Zampieri E."/>
            <person name="Henrissat B."/>
            <person name="Lebrun M.H."/>
            <person name="Paolocci F."/>
            <person name="Bonfante P."/>
            <person name="Ottonello S."/>
            <person name="Wincker P."/>
        </authorList>
    </citation>
    <scope>NUCLEOTIDE SEQUENCE [LARGE SCALE GENOMIC DNA]</scope>
    <source>
        <strain evidence="2 3">Mel28</strain>
    </source>
</reference>
<keyword evidence="1" id="KW-1133">Transmembrane helix</keyword>
<feature type="transmembrane region" description="Helical" evidence="1">
    <location>
        <begin position="12"/>
        <end position="38"/>
    </location>
</feature>
<dbReference type="AlphaFoldDB" id="D5G962"/>
<dbReference type="HOGENOM" id="CLU_1760125_0_0_1"/>
<name>D5G962_TUBMM</name>
<dbReference type="InParanoid" id="D5G962"/>
<keyword evidence="3" id="KW-1185">Reference proteome</keyword>
<gene>
    <name evidence="2" type="ORF">GSTUM_00003158001</name>
</gene>
<dbReference type="Proteomes" id="UP000006911">
    <property type="component" value="Unassembled WGS sequence"/>
</dbReference>
<proteinExistence type="predicted"/>
<evidence type="ECO:0000313" key="3">
    <source>
        <dbReference type="Proteomes" id="UP000006911"/>
    </source>
</evidence>
<organism evidence="2 3">
    <name type="scientific">Tuber melanosporum (strain Mel28)</name>
    <name type="common">Perigord black truffle</name>
    <dbReference type="NCBI Taxonomy" id="656061"/>
    <lineage>
        <taxon>Eukaryota</taxon>
        <taxon>Fungi</taxon>
        <taxon>Dikarya</taxon>
        <taxon>Ascomycota</taxon>
        <taxon>Pezizomycotina</taxon>
        <taxon>Pezizomycetes</taxon>
        <taxon>Pezizales</taxon>
        <taxon>Tuberaceae</taxon>
        <taxon>Tuber</taxon>
    </lineage>
</organism>
<accession>D5G962</accession>
<sequence length="148" mass="16199">MLVKLTVSNSHSFLFMLGWDVLIGGVAWCGVCWVGLVGTKVAHFRGRKLVGKPVSLPEGYSGHVLTVTDEAPKGAIEKSKRNRPMEEEGEEKREVKVFKGLANFDDVVVWGHDIAPEEGGEYVVKGMNEWVGLASKIHSFGDEGEESV</sequence>
<dbReference type="PANTHER" id="PTHR47204:SF1">
    <property type="entry name" value="RIBONUCLEASE H2 SUBUNIT C"/>
    <property type="match status" value="1"/>
</dbReference>
<dbReference type="Gene3D" id="2.40.128.680">
    <property type="match status" value="1"/>
</dbReference>
<dbReference type="GeneID" id="9184341"/>
<keyword evidence="1" id="KW-0812">Transmembrane</keyword>
<dbReference type="KEGG" id="tml:GSTUM_00003158001"/>
<dbReference type="GO" id="GO:0006401">
    <property type="term" value="P:RNA catabolic process"/>
    <property type="evidence" value="ECO:0007669"/>
    <property type="project" value="InterPro"/>
</dbReference>
<dbReference type="eggNOG" id="ENOG502SBKV">
    <property type="taxonomic scope" value="Eukaryota"/>
</dbReference>
<evidence type="ECO:0000256" key="1">
    <source>
        <dbReference type="SAM" id="Phobius"/>
    </source>
</evidence>
<dbReference type="Pfam" id="PF08615">
    <property type="entry name" value="RNase_H2_suC"/>
    <property type="match status" value="1"/>
</dbReference>
<dbReference type="RefSeq" id="XP_002836864.1">
    <property type="nucleotide sequence ID" value="XM_002836818.1"/>
</dbReference>
<evidence type="ECO:0000313" key="2">
    <source>
        <dbReference type="EMBL" id="CAZ81055.1"/>
    </source>
</evidence>
<dbReference type="EMBL" id="FN430055">
    <property type="protein sequence ID" value="CAZ81055.1"/>
    <property type="molecule type" value="Genomic_DNA"/>
</dbReference>
<dbReference type="InterPro" id="IPR013924">
    <property type="entry name" value="RNase_H2_suC"/>
</dbReference>
<protein>
    <submittedName>
        <fullName evidence="2">(Perigord truffle) hypothetical protein</fullName>
    </submittedName>
</protein>